<evidence type="ECO:0000313" key="5">
    <source>
        <dbReference type="Proteomes" id="UP000179807"/>
    </source>
</evidence>
<dbReference type="PROSITE" id="PS50015">
    <property type="entry name" value="SAP_B"/>
    <property type="match status" value="1"/>
</dbReference>
<gene>
    <name evidence="4" type="ORF">TRFO_12887</name>
</gene>
<feature type="chain" id="PRO_5013244263" description="Saposin B-type domain-containing protein" evidence="2">
    <location>
        <begin position="16"/>
        <end position="200"/>
    </location>
</feature>
<comment type="caution">
    <text evidence="4">The sequence shown here is derived from an EMBL/GenBank/DDBJ whole genome shotgun (WGS) entry which is preliminary data.</text>
</comment>
<dbReference type="PANTHER" id="PTHR11480">
    <property type="entry name" value="SAPOSIN-RELATED"/>
    <property type="match status" value="1"/>
</dbReference>
<dbReference type="GeneID" id="94831611"/>
<keyword evidence="2" id="KW-0732">Signal</keyword>
<feature type="domain" description="Saposin B-type" evidence="3">
    <location>
        <begin position="121"/>
        <end position="200"/>
    </location>
</feature>
<name>A0A1J4L4A9_9EUKA</name>
<dbReference type="RefSeq" id="XP_068369948.1">
    <property type="nucleotide sequence ID" value="XM_068496907.1"/>
</dbReference>
<dbReference type="InterPro" id="IPR051428">
    <property type="entry name" value="Sphingo_Act-Surfact_Prot"/>
</dbReference>
<keyword evidence="5" id="KW-1185">Reference proteome</keyword>
<accession>A0A1J4L4A9</accession>
<dbReference type="InterPro" id="IPR011001">
    <property type="entry name" value="Saposin-like"/>
</dbReference>
<protein>
    <recommendedName>
        <fullName evidence="3">Saposin B-type domain-containing protein</fullName>
    </recommendedName>
</protein>
<dbReference type="AlphaFoldDB" id="A0A1J4L4A9"/>
<dbReference type="SUPFAM" id="SSF47862">
    <property type="entry name" value="Saposin"/>
    <property type="match status" value="2"/>
</dbReference>
<proteinExistence type="predicted"/>
<dbReference type="Proteomes" id="UP000179807">
    <property type="component" value="Unassembled WGS sequence"/>
</dbReference>
<evidence type="ECO:0000256" key="1">
    <source>
        <dbReference type="ARBA" id="ARBA00023157"/>
    </source>
</evidence>
<dbReference type="VEuPathDB" id="TrichDB:TRFO_12887"/>
<sequence length="200" mass="22351">MLLILTILISSELSCDDCKKFVTDHYDALTNLDLKSFLNENICKIDHLSEKKEDCIKVTDALIETITGKISSMNPSLLCGLFAKCRPTIQDHNSMKMKKGLYRKHKINDNLDSPKVLNADQYPNCEYCKDLWGFLLGDGATTFTSDIARDTAIDICKQIPEAKQFCDVITTEHAFRAVQMLTAKFNNEQLCAAGGLCPSS</sequence>
<evidence type="ECO:0000256" key="2">
    <source>
        <dbReference type="SAM" id="SignalP"/>
    </source>
</evidence>
<dbReference type="InterPro" id="IPR008139">
    <property type="entry name" value="SaposinB_dom"/>
</dbReference>
<keyword evidence="1" id="KW-1015">Disulfide bond</keyword>
<reference evidence="4" key="1">
    <citation type="submission" date="2016-10" db="EMBL/GenBank/DDBJ databases">
        <authorList>
            <person name="Benchimol M."/>
            <person name="Almeida L.G."/>
            <person name="Vasconcelos A.T."/>
            <person name="Perreira-Neves A."/>
            <person name="Rosa I.A."/>
            <person name="Tasca T."/>
            <person name="Bogo M.R."/>
            <person name="de Souza W."/>
        </authorList>
    </citation>
    <scope>NUCLEOTIDE SEQUENCE [LARGE SCALE GENOMIC DNA]</scope>
    <source>
        <strain evidence="4">K</strain>
    </source>
</reference>
<feature type="signal peptide" evidence="2">
    <location>
        <begin position="1"/>
        <end position="15"/>
    </location>
</feature>
<dbReference type="EMBL" id="MLAK01000068">
    <property type="protein sequence ID" value="OHT16812.1"/>
    <property type="molecule type" value="Genomic_DNA"/>
</dbReference>
<evidence type="ECO:0000313" key="4">
    <source>
        <dbReference type="EMBL" id="OHT16812.1"/>
    </source>
</evidence>
<evidence type="ECO:0000259" key="3">
    <source>
        <dbReference type="PROSITE" id="PS50015"/>
    </source>
</evidence>
<organism evidence="4 5">
    <name type="scientific">Tritrichomonas foetus</name>
    <dbReference type="NCBI Taxonomy" id="1144522"/>
    <lineage>
        <taxon>Eukaryota</taxon>
        <taxon>Metamonada</taxon>
        <taxon>Parabasalia</taxon>
        <taxon>Tritrichomonadida</taxon>
        <taxon>Tritrichomonadidae</taxon>
        <taxon>Tritrichomonas</taxon>
    </lineage>
</organism>
<dbReference type="Gene3D" id="1.10.225.10">
    <property type="entry name" value="Saposin-like"/>
    <property type="match status" value="1"/>
</dbReference>